<sequence>MKYLRILGLLFFTMAVHSQSVYKTPSGEKYHLATCRMVNNVSEEITLTHAVELGLDACKICHPPTAASLNILPQKKAKGESNTVQCKGTTKAGNRCKHMTSIANGYCFQHNPD</sequence>
<dbReference type="EMBL" id="FNEZ01000003">
    <property type="protein sequence ID" value="SDJ97074.1"/>
    <property type="molecule type" value="Genomic_DNA"/>
</dbReference>
<dbReference type="InterPro" id="IPR043914">
    <property type="entry name" value="DUF5763"/>
</dbReference>
<proteinExistence type="predicted"/>
<dbReference type="Proteomes" id="UP000199580">
    <property type="component" value="Unassembled WGS sequence"/>
</dbReference>
<feature type="chain" id="PRO_5011506860" evidence="1">
    <location>
        <begin position="19"/>
        <end position="113"/>
    </location>
</feature>
<name>A0A1G8Y3Q8_9FLAO</name>
<evidence type="ECO:0000256" key="1">
    <source>
        <dbReference type="SAM" id="SignalP"/>
    </source>
</evidence>
<gene>
    <name evidence="2" type="ORF">SAMN04487935_2168</name>
</gene>
<accession>A0A1G8Y3Q8</accession>
<dbReference type="RefSeq" id="WP_139171744.1">
    <property type="nucleotide sequence ID" value="NZ_BKAI01000011.1"/>
</dbReference>
<keyword evidence="3" id="KW-1185">Reference proteome</keyword>
<dbReference type="OrthoDB" id="666576at2"/>
<reference evidence="2 3" key="1">
    <citation type="submission" date="2016-10" db="EMBL/GenBank/DDBJ databases">
        <authorList>
            <person name="de Groot N.N."/>
        </authorList>
    </citation>
    <scope>NUCLEOTIDE SEQUENCE [LARGE SCALE GENOMIC DNA]</scope>
    <source>
        <strain evidence="2 3">CGMCC 1.10076</strain>
    </source>
</reference>
<protein>
    <submittedName>
        <fullName evidence="2">Uncharacterized protein</fullName>
    </submittedName>
</protein>
<evidence type="ECO:0000313" key="3">
    <source>
        <dbReference type="Proteomes" id="UP000199580"/>
    </source>
</evidence>
<keyword evidence="1" id="KW-0732">Signal</keyword>
<dbReference type="AlphaFoldDB" id="A0A1G8Y3Q8"/>
<dbReference type="Pfam" id="PF19067">
    <property type="entry name" value="DUF5763"/>
    <property type="match status" value="1"/>
</dbReference>
<feature type="signal peptide" evidence="1">
    <location>
        <begin position="1"/>
        <end position="18"/>
    </location>
</feature>
<evidence type="ECO:0000313" key="2">
    <source>
        <dbReference type="EMBL" id="SDJ97074.1"/>
    </source>
</evidence>
<organism evidence="2 3">
    <name type="scientific">Flavobacterium noncentrifugens</name>
    <dbReference type="NCBI Taxonomy" id="1128970"/>
    <lineage>
        <taxon>Bacteria</taxon>
        <taxon>Pseudomonadati</taxon>
        <taxon>Bacteroidota</taxon>
        <taxon>Flavobacteriia</taxon>
        <taxon>Flavobacteriales</taxon>
        <taxon>Flavobacteriaceae</taxon>
        <taxon>Flavobacterium</taxon>
    </lineage>
</organism>